<comment type="cofactor">
    <cofactor evidence="1">
        <name>Zn(2+)</name>
        <dbReference type="ChEBI" id="CHEBI:29105"/>
    </cofactor>
</comment>
<keyword evidence="3" id="KW-0479">Metal-binding</keyword>
<dbReference type="PATRIC" id="fig|1304275.5.peg.157"/>
<dbReference type="InterPro" id="IPR036866">
    <property type="entry name" value="RibonucZ/Hydroxyglut_hydro"/>
</dbReference>
<dbReference type="PANTHER" id="PTHR42978">
    <property type="entry name" value="QUORUM-QUENCHING LACTONASE YTNP-RELATED-RELATED"/>
    <property type="match status" value="1"/>
</dbReference>
<evidence type="ECO:0000256" key="4">
    <source>
        <dbReference type="ARBA" id="ARBA00022801"/>
    </source>
</evidence>
<keyword evidence="4" id="KW-0378">Hydrolase</keyword>
<dbReference type="CDD" id="cd07729">
    <property type="entry name" value="AHL_lactonase_MBL-fold"/>
    <property type="match status" value="1"/>
</dbReference>
<dbReference type="GO" id="GO:0016787">
    <property type="term" value="F:hydrolase activity"/>
    <property type="evidence" value="ECO:0007669"/>
    <property type="project" value="UniProtKB-KW"/>
</dbReference>
<dbReference type="OrthoDB" id="5443440at2"/>
<dbReference type="eggNOG" id="COG0491">
    <property type="taxonomic scope" value="Bacteria"/>
</dbReference>
<dbReference type="GO" id="GO:0046872">
    <property type="term" value="F:metal ion binding"/>
    <property type="evidence" value="ECO:0007669"/>
    <property type="project" value="UniProtKB-KW"/>
</dbReference>
<keyword evidence="8" id="KW-1185">Reference proteome</keyword>
<dbReference type="PANTHER" id="PTHR42978:SF2">
    <property type="entry name" value="102 KBASES UNSTABLE REGION: FROM 1 TO 119443"/>
    <property type="match status" value="1"/>
</dbReference>
<protein>
    <submittedName>
        <fullName evidence="7">Putative AHL-lactonase</fullName>
    </submittedName>
</protein>
<accession>A0A084IRA7</accession>
<reference evidence="7 8" key="1">
    <citation type="submission" date="2013-03" db="EMBL/GenBank/DDBJ databases">
        <title>Salinisphaera hydrothermalis C41B8 Genome Sequencing.</title>
        <authorList>
            <person name="Li C."/>
            <person name="Lai Q."/>
            <person name="Shao Z."/>
        </authorList>
    </citation>
    <scope>NUCLEOTIDE SEQUENCE [LARGE SCALE GENOMIC DNA]</scope>
    <source>
        <strain evidence="7 8">C41B8</strain>
    </source>
</reference>
<dbReference type="InterPro" id="IPR051013">
    <property type="entry name" value="MBL_superfamily_lactonases"/>
</dbReference>
<evidence type="ECO:0000313" key="8">
    <source>
        <dbReference type="Proteomes" id="UP000028302"/>
    </source>
</evidence>
<feature type="domain" description="Metallo-beta-lactamase" evidence="6">
    <location>
        <begin position="35"/>
        <end position="244"/>
    </location>
</feature>
<organism evidence="7 8">
    <name type="scientific">Salinisphaera hydrothermalis (strain C41B8)</name>
    <dbReference type="NCBI Taxonomy" id="1304275"/>
    <lineage>
        <taxon>Bacteria</taxon>
        <taxon>Pseudomonadati</taxon>
        <taxon>Pseudomonadota</taxon>
        <taxon>Gammaproteobacteria</taxon>
        <taxon>Salinisphaerales</taxon>
        <taxon>Salinisphaeraceae</taxon>
        <taxon>Salinisphaera</taxon>
    </lineage>
</organism>
<evidence type="ECO:0000256" key="1">
    <source>
        <dbReference type="ARBA" id="ARBA00001947"/>
    </source>
</evidence>
<dbReference type="Pfam" id="PF00753">
    <property type="entry name" value="Lactamase_B"/>
    <property type="match status" value="1"/>
</dbReference>
<evidence type="ECO:0000256" key="3">
    <source>
        <dbReference type="ARBA" id="ARBA00022723"/>
    </source>
</evidence>
<comment type="caution">
    <text evidence="7">The sequence shown here is derived from an EMBL/GenBank/DDBJ whole genome shotgun (WGS) entry which is preliminary data.</text>
</comment>
<evidence type="ECO:0000259" key="6">
    <source>
        <dbReference type="SMART" id="SM00849"/>
    </source>
</evidence>
<gene>
    <name evidence="7" type="ORF">C41B8_00790</name>
</gene>
<dbReference type="InterPro" id="IPR001279">
    <property type="entry name" value="Metallo-B-lactamas"/>
</dbReference>
<dbReference type="Proteomes" id="UP000028302">
    <property type="component" value="Unassembled WGS sequence"/>
</dbReference>
<evidence type="ECO:0000256" key="5">
    <source>
        <dbReference type="ARBA" id="ARBA00022833"/>
    </source>
</evidence>
<name>A0A084IRA7_SALHC</name>
<dbReference type="RefSeq" id="WP_037332798.1">
    <property type="nucleotide sequence ID" value="NZ_APNK01000001.1"/>
</dbReference>
<dbReference type="STRING" id="1304275.C41B8_00790"/>
<evidence type="ECO:0000313" key="7">
    <source>
        <dbReference type="EMBL" id="KEZ79241.1"/>
    </source>
</evidence>
<evidence type="ECO:0000256" key="2">
    <source>
        <dbReference type="ARBA" id="ARBA00007749"/>
    </source>
</evidence>
<dbReference type="SMART" id="SM00849">
    <property type="entry name" value="Lactamase_B"/>
    <property type="match status" value="1"/>
</dbReference>
<dbReference type="Gene3D" id="3.60.15.10">
    <property type="entry name" value="Ribonuclease Z/Hydroxyacylglutathione hydrolase-like"/>
    <property type="match status" value="1"/>
</dbReference>
<keyword evidence="5" id="KW-0862">Zinc</keyword>
<sequence length="260" mass="29247">MSGALRIRPLLTATHRYEKTVSTRGRGHGVYIEAPILAYLIETRNGRILFDVGCDYHKIATPELRARYLEPMRPTFDVPEMSQTQRIPEYLQRLGLTVDDIDLVFLSHLHFDHAGGLCDVPGCEVHIHRDEVEAADTGEVSGIFDDEIAERDNWRIQPAAYSPAPGIQAIETPGHTAGHMSLFIELPKGPPVILCGDAADLMENLDDEIAPGYCWQDRETQAVDSIRRLKQLAAQEGAELWPNHDFDFYRTLPAFPGFRE</sequence>
<proteinExistence type="inferred from homology"/>
<comment type="similarity">
    <text evidence="2">Belongs to the metallo-beta-lactamase superfamily.</text>
</comment>
<dbReference type="AlphaFoldDB" id="A0A084IRA7"/>
<dbReference type="EMBL" id="APNK01000001">
    <property type="protein sequence ID" value="KEZ79241.1"/>
    <property type="molecule type" value="Genomic_DNA"/>
</dbReference>
<dbReference type="SUPFAM" id="SSF56281">
    <property type="entry name" value="Metallo-hydrolase/oxidoreductase"/>
    <property type="match status" value="1"/>
</dbReference>